<dbReference type="Pfam" id="PF19026">
    <property type="entry name" value="UBA_HYPK"/>
    <property type="match status" value="1"/>
</dbReference>
<dbReference type="Pfam" id="PF01849">
    <property type="entry name" value="NAC"/>
    <property type="match status" value="1"/>
</dbReference>
<feature type="compositionally biased region" description="Polar residues" evidence="1">
    <location>
        <begin position="215"/>
        <end position="228"/>
    </location>
</feature>
<feature type="domain" description="NAC-A/B" evidence="2">
    <location>
        <begin position="65"/>
        <end position="130"/>
    </location>
</feature>
<name>A0A232F3P4_9HYME</name>
<evidence type="ECO:0000313" key="4">
    <source>
        <dbReference type="Proteomes" id="UP000215335"/>
    </source>
</evidence>
<dbReference type="InterPro" id="IPR016641">
    <property type="entry name" value="EGD2/NACA0like"/>
</dbReference>
<dbReference type="AlphaFoldDB" id="A0A232F3P4"/>
<dbReference type="OrthoDB" id="3169036at2759"/>
<dbReference type="CDD" id="cd22054">
    <property type="entry name" value="NAC_NACA"/>
    <property type="match status" value="1"/>
</dbReference>
<accession>A0A232F3P4</accession>
<organism evidence="3 4">
    <name type="scientific">Trichomalopsis sarcophagae</name>
    <dbReference type="NCBI Taxonomy" id="543379"/>
    <lineage>
        <taxon>Eukaryota</taxon>
        <taxon>Metazoa</taxon>
        <taxon>Ecdysozoa</taxon>
        <taxon>Arthropoda</taxon>
        <taxon>Hexapoda</taxon>
        <taxon>Insecta</taxon>
        <taxon>Pterygota</taxon>
        <taxon>Neoptera</taxon>
        <taxon>Endopterygota</taxon>
        <taxon>Hymenoptera</taxon>
        <taxon>Apocrita</taxon>
        <taxon>Proctotrupomorpha</taxon>
        <taxon>Chalcidoidea</taxon>
        <taxon>Pteromalidae</taxon>
        <taxon>Pteromalinae</taxon>
        <taxon>Trichomalopsis</taxon>
    </lineage>
</organism>
<evidence type="ECO:0000313" key="3">
    <source>
        <dbReference type="EMBL" id="OXU25466.1"/>
    </source>
</evidence>
<feature type="compositionally biased region" description="Basic and acidic residues" evidence="1">
    <location>
        <begin position="467"/>
        <end position="486"/>
    </location>
</feature>
<dbReference type="EMBL" id="NNAY01001020">
    <property type="protein sequence ID" value="OXU25466.1"/>
    <property type="molecule type" value="Genomic_DNA"/>
</dbReference>
<keyword evidence="4" id="KW-1185">Reference proteome</keyword>
<dbReference type="Gene3D" id="2.20.70.30">
    <property type="entry name" value="Nascent polypeptide-associated complex domain"/>
    <property type="match status" value="1"/>
</dbReference>
<dbReference type="FunFam" id="1.10.8.10:FF:000006">
    <property type="entry name" value="Putative nascent polypeptide-associated complex subunit alpha"/>
    <property type="match status" value="1"/>
</dbReference>
<dbReference type="FunFam" id="2.20.70.30:FF:000002">
    <property type="entry name" value="Nascent polypeptide-associated complex (NAC), alpha subunit"/>
    <property type="match status" value="1"/>
</dbReference>
<gene>
    <name evidence="3" type="ORF">TSAR_013295</name>
</gene>
<dbReference type="InterPro" id="IPR044034">
    <property type="entry name" value="NAC-like_UBA"/>
</dbReference>
<feature type="compositionally biased region" description="Basic and acidic residues" evidence="1">
    <location>
        <begin position="1"/>
        <end position="11"/>
    </location>
</feature>
<comment type="caution">
    <text evidence="3">The sequence shown here is derived from an EMBL/GenBank/DDBJ whole genome shotgun (WGS) entry which is preliminary data.</text>
</comment>
<dbReference type="STRING" id="543379.A0A232F3P4"/>
<dbReference type="InterPro" id="IPR002715">
    <property type="entry name" value="Nas_poly-pep-assoc_cplx_dom"/>
</dbReference>
<feature type="region of interest" description="Disordered" evidence="1">
    <location>
        <begin position="467"/>
        <end position="495"/>
    </location>
</feature>
<feature type="compositionally biased region" description="Acidic residues" evidence="1">
    <location>
        <begin position="26"/>
        <end position="35"/>
    </location>
</feature>
<protein>
    <recommendedName>
        <fullName evidence="2">NAC-A/B domain-containing protein</fullName>
    </recommendedName>
</protein>
<evidence type="ECO:0000256" key="1">
    <source>
        <dbReference type="SAM" id="MobiDB-lite"/>
    </source>
</evidence>
<dbReference type="InterPro" id="IPR038187">
    <property type="entry name" value="NAC_A/B_dom_sf"/>
</dbReference>
<feature type="region of interest" description="Disordered" evidence="1">
    <location>
        <begin position="215"/>
        <end position="237"/>
    </location>
</feature>
<dbReference type="GO" id="GO:0005854">
    <property type="term" value="C:nascent polypeptide-associated complex"/>
    <property type="evidence" value="ECO:0007669"/>
    <property type="project" value="InterPro"/>
</dbReference>
<dbReference type="PROSITE" id="PS51151">
    <property type="entry name" value="NAC_AB"/>
    <property type="match status" value="1"/>
</dbReference>
<dbReference type="PANTHER" id="PTHR21713">
    <property type="entry name" value="NASCENT POLYPEPTIDE ASSOCIATED COMPLEX ALPHA SUBUNIT-RELATED"/>
    <property type="match status" value="1"/>
</dbReference>
<dbReference type="CDD" id="cd14415">
    <property type="entry name" value="UBA_NACA_NACP1"/>
    <property type="match status" value="1"/>
</dbReference>
<dbReference type="Proteomes" id="UP000215335">
    <property type="component" value="Unassembled WGS sequence"/>
</dbReference>
<reference evidence="3 4" key="1">
    <citation type="journal article" date="2017" name="Curr. Biol.">
        <title>The Evolution of Venom by Co-option of Single-Copy Genes.</title>
        <authorList>
            <person name="Martinson E.O."/>
            <person name="Mrinalini"/>
            <person name="Kelkar Y.D."/>
            <person name="Chang C.H."/>
            <person name="Werren J.H."/>
        </authorList>
    </citation>
    <scope>NUCLEOTIDE SEQUENCE [LARGE SCALE GENOMIC DNA]</scope>
    <source>
        <strain evidence="3 4">Alberta</strain>
        <tissue evidence="3">Whole body</tissue>
    </source>
</reference>
<evidence type="ECO:0000259" key="2">
    <source>
        <dbReference type="PROSITE" id="PS51151"/>
    </source>
</evidence>
<sequence length="567" mass="63912">MPELTELDKAASSEPTKVEAAAGFETDSDSDDTIPELEDAATGGVNFAGNVPGMPIDIVSKAKQSRGEKKARKIMSKLGLKLVTGVNRVTIRKSKNILFVINKPDVFKNPASDTYIVFGEAKIEDLSQQAQVAAAEKFKEPPVISAAEAGGSTTVVAPIQEESEEEVDETGVEDKDIELVMSQASVSRGKAIKALKNNQNDIVNAIMKQFDELQQTSPETTKSQPNKSNLRDSKMANKERIRVLQARRNSIKGSLASLQTFLSNYKPEDYLQLNIRFQKLKSQFQNFDDFHDELDAMDNSESSIGERFAILESYYQAMSKAQKYLSDGTSESSGDFDQKVFPVKTELLCSPTHSSTTVFSGLEISQSNKHALISQEISWFLNLPTEAENNRETIENFVDELQRHVQSLSDLGVTVPQEFVIVLVQERFLNRASREKWENSILLQDDFPTLEQFYKFLSRLASMSRGRHEEKIKRRSREEASPERRASRSPRRRSPRRSSRRCFACSRDCRHLSYCTTFLRLPTMERVNLVNNLKICKICLNKHADQCRSMNSCEICGCKHSTYVHVS</sequence>
<proteinExistence type="predicted"/>
<dbReference type="Gene3D" id="1.10.8.10">
    <property type="entry name" value="DNA helicase RuvA subunit, C-terminal domain"/>
    <property type="match status" value="1"/>
</dbReference>
<dbReference type="SMART" id="SM01407">
    <property type="entry name" value="NAC"/>
    <property type="match status" value="1"/>
</dbReference>
<feature type="region of interest" description="Disordered" evidence="1">
    <location>
        <begin position="1"/>
        <end position="35"/>
    </location>
</feature>